<accession>A0A7J7KA48</accession>
<feature type="compositionally biased region" description="Basic residues" evidence="1">
    <location>
        <begin position="28"/>
        <end position="38"/>
    </location>
</feature>
<gene>
    <name evidence="2" type="ORF">EB796_006150</name>
</gene>
<organism evidence="2 3">
    <name type="scientific">Bugula neritina</name>
    <name type="common">Brown bryozoan</name>
    <name type="synonym">Sertularia neritina</name>
    <dbReference type="NCBI Taxonomy" id="10212"/>
    <lineage>
        <taxon>Eukaryota</taxon>
        <taxon>Metazoa</taxon>
        <taxon>Spiralia</taxon>
        <taxon>Lophotrochozoa</taxon>
        <taxon>Bryozoa</taxon>
        <taxon>Gymnolaemata</taxon>
        <taxon>Cheilostomatida</taxon>
        <taxon>Flustrina</taxon>
        <taxon>Buguloidea</taxon>
        <taxon>Bugulidae</taxon>
        <taxon>Bugula</taxon>
    </lineage>
</organism>
<protein>
    <submittedName>
        <fullName evidence="2">Uncharacterized protein</fullName>
    </submittedName>
</protein>
<comment type="caution">
    <text evidence="2">The sequence shown here is derived from an EMBL/GenBank/DDBJ whole genome shotgun (WGS) entry which is preliminary data.</text>
</comment>
<reference evidence="2" key="1">
    <citation type="submission" date="2020-06" db="EMBL/GenBank/DDBJ databases">
        <title>Draft genome of Bugula neritina, a colonial animal packing powerful symbionts and potential medicines.</title>
        <authorList>
            <person name="Rayko M."/>
        </authorList>
    </citation>
    <scope>NUCLEOTIDE SEQUENCE [LARGE SCALE GENOMIC DNA]</scope>
    <source>
        <strain evidence="2">Kwan_BN1</strain>
    </source>
</reference>
<dbReference type="AlphaFoldDB" id="A0A7J7KA48"/>
<evidence type="ECO:0000313" key="3">
    <source>
        <dbReference type="Proteomes" id="UP000593567"/>
    </source>
</evidence>
<evidence type="ECO:0000256" key="1">
    <source>
        <dbReference type="SAM" id="MobiDB-lite"/>
    </source>
</evidence>
<proteinExistence type="predicted"/>
<feature type="region of interest" description="Disordered" evidence="1">
    <location>
        <begin position="1"/>
        <end position="46"/>
    </location>
</feature>
<name>A0A7J7KA48_BUGNE</name>
<keyword evidence="3" id="KW-1185">Reference proteome</keyword>
<sequence length="281" mass="32695">MKPPVRANRSNKLLHQNEKTEETEKKAKAPKKAKRPQRPKSGFEDEKWKLKEKRAVLEAMKDIKHFDRSRDLIHIQKRIPRRSVEEIDKFLLELSAEKNKRLERQKEEFDKTYLKQWITCCDSQSGLSSTCSETGEGTIGSPHPALALSEVMNRKNTQVPQVIVKHDKFTCNLGKVYAFIECFLADRDPFDNWSSNSQMESAVLIELMNDLQRDVSSCSFDKQHEHFFNKFRETKKLPISDDVFENPFPNDVCESKYLNPLGLTKELLQCVEYQQVPSNSD</sequence>
<feature type="compositionally biased region" description="Basic and acidic residues" evidence="1">
    <location>
        <begin position="15"/>
        <end position="27"/>
    </location>
</feature>
<dbReference type="Proteomes" id="UP000593567">
    <property type="component" value="Unassembled WGS sequence"/>
</dbReference>
<dbReference type="EMBL" id="VXIV02000863">
    <property type="protein sequence ID" value="KAF6035542.1"/>
    <property type="molecule type" value="Genomic_DNA"/>
</dbReference>
<evidence type="ECO:0000313" key="2">
    <source>
        <dbReference type="EMBL" id="KAF6035542.1"/>
    </source>
</evidence>